<evidence type="ECO:0000256" key="5">
    <source>
        <dbReference type="ARBA" id="ARBA00023315"/>
    </source>
</evidence>
<dbReference type="Gene3D" id="3.40.630.30">
    <property type="match status" value="1"/>
</dbReference>
<dbReference type="InterPro" id="IPR032672">
    <property type="entry name" value="TmcA/NAT10/Kre33"/>
</dbReference>
<dbReference type="Gene3D" id="3.40.50.300">
    <property type="entry name" value="P-loop containing nucleotide triphosphate hydrolases"/>
    <property type="match status" value="1"/>
</dbReference>
<name>A0AA95KEW6_9GAMM</name>
<dbReference type="SUPFAM" id="SSF52540">
    <property type="entry name" value="P-loop containing nucleoside triphosphate hydrolases"/>
    <property type="match status" value="1"/>
</dbReference>
<dbReference type="GO" id="GO:1904812">
    <property type="term" value="P:rRNA acetylation involved in maturation of SSU-rRNA"/>
    <property type="evidence" value="ECO:0007669"/>
    <property type="project" value="TreeGrafter"/>
</dbReference>
<reference evidence="7" key="2">
    <citation type="submission" date="2023-04" db="EMBL/GenBank/DDBJ databases">
        <authorList>
            <person name="Beletskiy A.V."/>
            <person name="Mardanov A.V."/>
            <person name="Ravin N.V."/>
        </authorList>
    </citation>
    <scope>NUCLEOTIDE SEQUENCE</scope>
    <source>
        <strain evidence="7">GKL-01</strain>
    </source>
</reference>
<dbReference type="PROSITE" id="PS51186">
    <property type="entry name" value="GNAT"/>
    <property type="match status" value="1"/>
</dbReference>
<dbReference type="Proteomes" id="UP001300672">
    <property type="component" value="Chromosome"/>
</dbReference>
<feature type="domain" description="N-acetyltransferase" evidence="6">
    <location>
        <begin position="363"/>
        <end position="505"/>
    </location>
</feature>
<sequence>MDVISGDGVEHCWQQLRAKLAPDTSCLFISTHPLFPQAIPAHKFQTLLGQEFDNIVFDAFSGLELNALAAISGTLRGGGTFYLLTPPFSTWANFPDPAYQRFLPYPYTAADVQGRFLPRFMRLLAQWDRYTLPSYNATDTQQKNVVQAISQLSQPLILLADRGRGKSAALGLAASRLIEQGKTVLLTAPAKATVAQVYKHATVAPRFIAPDELVQTLPPADVLLVDEAAALPVPLLLKLAAYYRLVVFATTLHGYEGSGRGFSLRFQTELAKQSTFKLMRLSQPMRWAANDPLEAFINQACLLATDSPDISALDALQPTYCQLSRNELVQDEALLQQVFALLVNAHYQTRPSDLRQLLDAPNITLHVLSQQNVLLAVLVLSREGSLEPELSEQIYHGKRRPHGHPIPQSLTFHARLQGAAELSCERIMRIAVLPSLQNKGLGQILLKHVIHYANQQLTDYMGVSYAMSSALIRFWENVGFQLARIGHRLDTASGSRSAMHVLPFTAKAQALFNSPVH</sequence>
<dbReference type="InterPro" id="IPR000182">
    <property type="entry name" value="GNAT_dom"/>
</dbReference>
<dbReference type="PANTHER" id="PTHR10925">
    <property type="entry name" value="N-ACETYLTRANSFERASE 10"/>
    <property type="match status" value="1"/>
</dbReference>
<dbReference type="InterPro" id="IPR027417">
    <property type="entry name" value="P-loop_NTPase"/>
</dbReference>
<dbReference type="Gene3D" id="3.40.50.11040">
    <property type="match status" value="1"/>
</dbReference>
<keyword evidence="2" id="KW-0819">tRNA processing</keyword>
<dbReference type="KEGG" id="tdu:QJT80_13460"/>
<evidence type="ECO:0000256" key="4">
    <source>
        <dbReference type="ARBA" id="ARBA00022840"/>
    </source>
</evidence>
<evidence type="ECO:0000256" key="3">
    <source>
        <dbReference type="ARBA" id="ARBA00022741"/>
    </source>
</evidence>
<keyword evidence="1 7" id="KW-0808">Transferase</keyword>
<evidence type="ECO:0000313" key="7">
    <source>
        <dbReference type="EMBL" id="WGZ90481.1"/>
    </source>
</evidence>
<proteinExistence type="predicted"/>
<dbReference type="PANTHER" id="PTHR10925:SF5">
    <property type="entry name" value="RNA CYTIDINE ACETYLTRANSFERASE"/>
    <property type="match status" value="1"/>
</dbReference>
<gene>
    <name evidence="7" type="ORF">QJT80_13460</name>
</gene>
<dbReference type="GO" id="GO:0000049">
    <property type="term" value="F:tRNA binding"/>
    <property type="evidence" value="ECO:0007669"/>
    <property type="project" value="TreeGrafter"/>
</dbReference>
<protein>
    <submittedName>
        <fullName evidence="7">GNAT family N-acetyltransferase</fullName>
        <ecNumber evidence="7">2.3.1.-</ecNumber>
    </submittedName>
</protein>
<organism evidence="7">
    <name type="scientific">Candidatus Thiocaldithrix dubininis</name>
    <dbReference type="NCBI Taxonomy" id="3080823"/>
    <lineage>
        <taxon>Bacteria</taxon>
        <taxon>Pseudomonadati</taxon>
        <taxon>Pseudomonadota</taxon>
        <taxon>Gammaproteobacteria</taxon>
        <taxon>Thiotrichales</taxon>
        <taxon>Thiotrichaceae</taxon>
        <taxon>Candidatus Thiocaldithrix</taxon>
    </lineage>
</organism>
<dbReference type="Pfam" id="PF05127">
    <property type="entry name" value="NAT10_TcmA_helicase"/>
    <property type="match status" value="1"/>
</dbReference>
<dbReference type="EC" id="2.3.1.-" evidence="7"/>
<reference evidence="7" key="1">
    <citation type="journal article" date="2023" name="Int. J. Mol. Sci.">
        <title>Metagenomics Revealed a New Genus 'Candidatus Thiocaldithrix dubininis' gen. nov., sp. nov. and a New Species 'Candidatus Thiothrix putei' sp. nov. in the Family Thiotrichaceae, Some Members of Which Have Traits of Both Na+- and H+-Motive Energetics.</title>
        <authorList>
            <person name="Ravin N.V."/>
            <person name="Muntyan M.S."/>
            <person name="Smolyakov D.D."/>
            <person name="Rudenko T.S."/>
            <person name="Beletsky A.V."/>
            <person name="Mardanov A.V."/>
            <person name="Grabovich M.Y."/>
        </authorList>
    </citation>
    <scope>NUCLEOTIDE SEQUENCE</scope>
    <source>
        <strain evidence="7">GKL-01</strain>
    </source>
</reference>
<keyword evidence="3" id="KW-0547">Nucleotide-binding</keyword>
<keyword evidence="5 7" id="KW-0012">Acyltransferase</keyword>
<evidence type="ECO:0000256" key="1">
    <source>
        <dbReference type="ARBA" id="ARBA00022679"/>
    </source>
</evidence>
<keyword evidence="4" id="KW-0067">ATP-binding</keyword>
<dbReference type="CDD" id="cd04301">
    <property type="entry name" value="NAT_SF"/>
    <property type="match status" value="1"/>
</dbReference>
<dbReference type="Pfam" id="PF08351">
    <property type="entry name" value="TmcA_N"/>
    <property type="match status" value="1"/>
</dbReference>
<dbReference type="EMBL" id="CP124755">
    <property type="protein sequence ID" value="WGZ90481.1"/>
    <property type="molecule type" value="Genomic_DNA"/>
</dbReference>
<dbReference type="Pfam" id="PF13718">
    <property type="entry name" value="GNAT_acetyltr_2"/>
    <property type="match status" value="1"/>
</dbReference>
<evidence type="ECO:0000256" key="2">
    <source>
        <dbReference type="ARBA" id="ARBA00022694"/>
    </source>
</evidence>
<dbReference type="GO" id="GO:0002101">
    <property type="term" value="P:tRNA wobble cytosine modification"/>
    <property type="evidence" value="ECO:0007669"/>
    <property type="project" value="TreeGrafter"/>
</dbReference>
<dbReference type="SUPFAM" id="SSF55729">
    <property type="entry name" value="Acyl-CoA N-acyltransferases (Nat)"/>
    <property type="match status" value="1"/>
</dbReference>
<evidence type="ECO:0000259" key="6">
    <source>
        <dbReference type="PROSITE" id="PS51186"/>
    </source>
</evidence>
<dbReference type="AlphaFoldDB" id="A0AA95KEW6"/>
<accession>A0AA95KEW6</accession>
<dbReference type="GO" id="GO:0051392">
    <property type="term" value="F:tRNA cytidine N4-acetyltransferase activity"/>
    <property type="evidence" value="ECO:0007669"/>
    <property type="project" value="TreeGrafter"/>
</dbReference>
<dbReference type="GO" id="GO:1990883">
    <property type="term" value="F:18S rRNA cytidine N-acetyltransferase activity"/>
    <property type="evidence" value="ECO:0007669"/>
    <property type="project" value="TreeGrafter"/>
</dbReference>
<dbReference type="GO" id="GO:0005524">
    <property type="term" value="F:ATP binding"/>
    <property type="evidence" value="ECO:0007669"/>
    <property type="project" value="UniProtKB-KW"/>
</dbReference>
<dbReference type="InterPro" id="IPR013562">
    <property type="entry name" value="TmcA/NAT10_N"/>
</dbReference>
<dbReference type="InterPro" id="IPR016181">
    <property type="entry name" value="Acyl_CoA_acyltransferase"/>
</dbReference>
<dbReference type="InterPro" id="IPR007807">
    <property type="entry name" value="TcmA/NAT10_helicase"/>
</dbReference>
<dbReference type="GO" id="GO:0051391">
    <property type="term" value="P:tRNA acetylation"/>
    <property type="evidence" value="ECO:0007669"/>
    <property type="project" value="TreeGrafter"/>
</dbReference>